<feature type="region of interest" description="Disordered" evidence="1">
    <location>
        <begin position="273"/>
        <end position="323"/>
    </location>
</feature>
<feature type="compositionally biased region" description="Low complexity" evidence="1">
    <location>
        <begin position="275"/>
        <end position="286"/>
    </location>
</feature>
<keyword evidence="2" id="KW-1133">Transmembrane helix</keyword>
<evidence type="ECO:0000256" key="2">
    <source>
        <dbReference type="SAM" id="Phobius"/>
    </source>
</evidence>
<keyword evidence="2" id="KW-0812">Transmembrane</keyword>
<evidence type="ECO:0000256" key="1">
    <source>
        <dbReference type="SAM" id="MobiDB-lite"/>
    </source>
</evidence>
<feature type="region of interest" description="Disordered" evidence="1">
    <location>
        <begin position="131"/>
        <end position="186"/>
    </location>
</feature>
<feature type="transmembrane region" description="Helical" evidence="2">
    <location>
        <begin position="100"/>
        <end position="123"/>
    </location>
</feature>
<evidence type="ECO:0000313" key="3">
    <source>
        <dbReference type="EMBL" id="KAJ7733763.1"/>
    </source>
</evidence>
<feature type="compositionally biased region" description="Acidic residues" evidence="1">
    <location>
        <begin position="313"/>
        <end position="323"/>
    </location>
</feature>
<organism evidence="3 4">
    <name type="scientific">Mycena maculata</name>
    <dbReference type="NCBI Taxonomy" id="230809"/>
    <lineage>
        <taxon>Eukaryota</taxon>
        <taxon>Fungi</taxon>
        <taxon>Dikarya</taxon>
        <taxon>Basidiomycota</taxon>
        <taxon>Agaricomycotina</taxon>
        <taxon>Agaricomycetes</taxon>
        <taxon>Agaricomycetidae</taxon>
        <taxon>Agaricales</taxon>
        <taxon>Marasmiineae</taxon>
        <taxon>Mycenaceae</taxon>
        <taxon>Mycena</taxon>
    </lineage>
</organism>
<gene>
    <name evidence="3" type="ORF">DFH07DRAFT_845353</name>
</gene>
<feature type="region of interest" description="Disordered" evidence="1">
    <location>
        <begin position="23"/>
        <end position="46"/>
    </location>
</feature>
<evidence type="ECO:0000313" key="4">
    <source>
        <dbReference type="Proteomes" id="UP001215280"/>
    </source>
</evidence>
<name>A0AAD7I3M6_9AGAR</name>
<feature type="compositionally biased region" description="Basic and acidic residues" evidence="1">
    <location>
        <begin position="155"/>
        <end position="165"/>
    </location>
</feature>
<keyword evidence="2" id="KW-0472">Membrane</keyword>
<reference evidence="3" key="1">
    <citation type="submission" date="2023-03" db="EMBL/GenBank/DDBJ databases">
        <title>Massive genome expansion in bonnet fungi (Mycena s.s.) driven by repeated elements and novel gene families across ecological guilds.</title>
        <authorList>
            <consortium name="Lawrence Berkeley National Laboratory"/>
            <person name="Harder C.B."/>
            <person name="Miyauchi S."/>
            <person name="Viragh M."/>
            <person name="Kuo A."/>
            <person name="Thoen E."/>
            <person name="Andreopoulos B."/>
            <person name="Lu D."/>
            <person name="Skrede I."/>
            <person name="Drula E."/>
            <person name="Henrissat B."/>
            <person name="Morin E."/>
            <person name="Kohler A."/>
            <person name="Barry K."/>
            <person name="LaButti K."/>
            <person name="Morin E."/>
            <person name="Salamov A."/>
            <person name="Lipzen A."/>
            <person name="Mereny Z."/>
            <person name="Hegedus B."/>
            <person name="Baldrian P."/>
            <person name="Stursova M."/>
            <person name="Weitz H."/>
            <person name="Taylor A."/>
            <person name="Grigoriev I.V."/>
            <person name="Nagy L.G."/>
            <person name="Martin F."/>
            <person name="Kauserud H."/>
        </authorList>
    </citation>
    <scope>NUCLEOTIDE SEQUENCE</scope>
    <source>
        <strain evidence="3">CBHHK188m</strain>
    </source>
</reference>
<feature type="compositionally biased region" description="Low complexity" evidence="1">
    <location>
        <begin position="295"/>
        <end position="312"/>
    </location>
</feature>
<dbReference type="Proteomes" id="UP001215280">
    <property type="component" value="Unassembled WGS sequence"/>
</dbReference>
<keyword evidence="4" id="KW-1185">Reference proteome</keyword>
<comment type="caution">
    <text evidence="3">The sequence shown here is derived from an EMBL/GenBank/DDBJ whole genome shotgun (WGS) entry which is preliminary data.</text>
</comment>
<proteinExistence type="predicted"/>
<evidence type="ECO:0008006" key="5">
    <source>
        <dbReference type="Google" id="ProtNLM"/>
    </source>
</evidence>
<dbReference type="AlphaFoldDB" id="A0AAD7I3M6"/>
<sequence>MSPGLRHTAAHTKNMAILFHASQSSSTDTETEPEPLSVPALDSQHRRDGSMTDMVTTMIYEPAPSTATILRASQVTPPPDSVTSLSGTTASRGHLSDRELAFVITAALFGMGVLLLGASIAHLMRRRRRPFRGADTQEQGLGAPRDFDDSTWGTRADEKRSRFEEYLAAPPRLPTPPPSTSRLSFPDVASAPTEDIQTPNTELTAILEQFEHRLHQEETDIALALHMAFGDELSGTRHCAPFLAGSEDDVTTMMSLQAGMECVGKRVGGIRNRARQGSDASASSQSTTVTVEGFSSNSSSASSLTSIESMMSDIDESSEEDEEDVVYEVKRAQTRSMEIQKGKLISWQPGGVQLMVTSPSTTTLETASSSLSVDLDQFPLPP</sequence>
<protein>
    <recommendedName>
        <fullName evidence="5">Transmembrane protein</fullName>
    </recommendedName>
</protein>
<dbReference type="EMBL" id="JARJLG010000166">
    <property type="protein sequence ID" value="KAJ7733763.1"/>
    <property type="molecule type" value="Genomic_DNA"/>
</dbReference>
<accession>A0AAD7I3M6</accession>